<name>A0A3M8DQA4_9BACL</name>
<gene>
    <name evidence="1" type="ORF">EDM56_07280</name>
</gene>
<dbReference type="AlphaFoldDB" id="A0A3M8DQA4"/>
<accession>A0A3M8DQA4</accession>
<organism evidence="1 2">
    <name type="scientific">Brevibacillus fluminis</name>
    <dbReference type="NCBI Taxonomy" id="511487"/>
    <lineage>
        <taxon>Bacteria</taxon>
        <taxon>Bacillati</taxon>
        <taxon>Bacillota</taxon>
        <taxon>Bacilli</taxon>
        <taxon>Bacillales</taxon>
        <taxon>Paenibacillaceae</taxon>
        <taxon>Brevibacillus</taxon>
    </lineage>
</organism>
<sequence>MQTISVYLNKGTPVLHAAFRSSIVSVSQKVCTDPVMIHHREQELGQLERFTFSAWSSGEYTLATRDVVRSFVAIVISEWVVRAVEPELTDYLLKRECALRQIESTEDIRPFLQVDHADVQRAKIYKKVYEYLDQEDSLNLGGFIRFRLKEYVQVLKEATISAIDEFLEEKQYKEFVALLRHFISIQEAQCEVIHVVASENQEFLLYDHNEQPVILPQLDHLRLSGEGHDRDEDFLISALMTLAPKRIVLHSLDDQQMLMQTLVSLYGERISQCSACAHCLRLTINNPFTYNR</sequence>
<dbReference type="EMBL" id="RHHQ01000007">
    <property type="protein sequence ID" value="RNB90310.1"/>
    <property type="molecule type" value="Genomic_DNA"/>
</dbReference>
<dbReference type="Proteomes" id="UP000271031">
    <property type="component" value="Unassembled WGS sequence"/>
</dbReference>
<dbReference type="RefSeq" id="WP_122917238.1">
    <property type="nucleotide sequence ID" value="NZ_RHHQ01000007.1"/>
</dbReference>
<reference evidence="1 2" key="1">
    <citation type="submission" date="2018-10" db="EMBL/GenBank/DDBJ databases">
        <title>Phylogenomics of Brevibacillus.</title>
        <authorList>
            <person name="Dunlap C."/>
        </authorList>
    </citation>
    <scope>NUCLEOTIDE SEQUENCE [LARGE SCALE GENOMIC DNA]</scope>
    <source>
        <strain evidence="1 2">JCM 15716</strain>
    </source>
</reference>
<evidence type="ECO:0000313" key="1">
    <source>
        <dbReference type="EMBL" id="RNB90310.1"/>
    </source>
</evidence>
<protein>
    <recommendedName>
        <fullName evidence="3">Sporulation protein YtxC</fullName>
    </recommendedName>
</protein>
<dbReference type="InterPro" id="IPR014199">
    <property type="entry name" value="Spore_YtxC"/>
</dbReference>
<comment type="caution">
    <text evidence="1">The sequence shown here is derived from an EMBL/GenBank/DDBJ whole genome shotgun (WGS) entry which is preliminary data.</text>
</comment>
<dbReference type="OrthoDB" id="2986513at2"/>
<evidence type="ECO:0000313" key="2">
    <source>
        <dbReference type="Proteomes" id="UP000271031"/>
    </source>
</evidence>
<evidence type="ECO:0008006" key="3">
    <source>
        <dbReference type="Google" id="ProtNLM"/>
    </source>
</evidence>
<dbReference type="Pfam" id="PF08812">
    <property type="entry name" value="YtxC"/>
    <property type="match status" value="1"/>
</dbReference>
<proteinExistence type="predicted"/>
<keyword evidence="2" id="KW-1185">Reference proteome</keyword>